<evidence type="ECO:0000259" key="6">
    <source>
        <dbReference type="PROSITE" id="PS51471"/>
    </source>
</evidence>
<dbReference type="PANTHER" id="PTHR10209">
    <property type="entry name" value="OXIDOREDUCTASE, 2OG-FE II OXYGENASE FAMILY PROTEIN"/>
    <property type="match status" value="1"/>
</dbReference>
<name>A0A1Y2FZK0_9BASI</name>
<dbReference type="PANTHER" id="PTHR10209:SF881">
    <property type="entry name" value="FI07970P-RELATED"/>
    <property type="match status" value="1"/>
</dbReference>
<keyword evidence="2 5" id="KW-0479">Metal-binding</keyword>
<dbReference type="EMBL" id="MCGR01000012">
    <property type="protein sequence ID" value="ORY88055.1"/>
    <property type="molecule type" value="Genomic_DNA"/>
</dbReference>
<evidence type="ECO:0000313" key="8">
    <source>
        <dbReference type="Proteomes" id="UP000193467"/>
    </source>
</evidence>
<dbReference type="OrthoDB" id="288590at2759"/>
<feature type="domain" description="Fe2OG dioxygenase" evidence="6">
    <location>
        <begin position="79"/>
        <end position="215"/>
    </location>
</feature>
<dbReference type="AlphaFoldDB" id="A0A1Y2FZK0"/>
<evidence type="ECO:0000256" key="2">
    <source>
        <dbReference type="ARBA" id="ARBA00022723"/>
    </source>
</evidence>
<sequence>MSLGEKGGGADSKEAFVYGHHGTELEQTEQPLPPALERRREEVQRFKETCHEAFCELLDKISIAMKLPVKFFAEAHFIGNNSLSFINYPPISKEESDTASTEGSRAGAHKDWGTITLLFQEENGTPGLEIFLPDADVVAAQSDKPYVLTKDTDLIRGRWVAAPVIAGSVLINVGLALETWTNGLYKANLHRVVFPTTAESNGFPGRRSIAFFSQPRLEVVLNPVSADGTIAETPGALTSEQFFLERMKAAAAY</sequence>
<evidence type="ECO:0000313" key="7">
    <source>
        <dbReference type="EMBL" id="ORY88055.1"/>
    </source>
</evidence>
<organism evidence="7 8">
    <name type="scientific">Leucosporidium creatinivorum</name>
    <dbReference type="NCBI Taxonomy" id="106004"/>
    <lineage>
        <taxon>Eukaryota</taxon>
        <taxon>Fungi</taxon>
        <taxon>Dikarya</taxon>
        <taxon>Basidiomycota</taxon>
        <taxon>Pucciniomycotina</taxon>
        <taxon>Microbotryomycetes</taxon>
        <taxon>Leucosporidiales</taxon>
        <taxon>Leucosporidium</taxon>
    </lineage>
</organism>
<comment type="similarity">
    <text evidence="1 5">Belongs to the iron/ascorbate-dependent oxidoreductase family.</text>
</comment>
<dbReference type="InParanoid" id="A0A1Y2FZK0"/>
<dbReference type="Pfam" id="PF03171">
    <property type="entry name" value="2OG-FeII_Oxy"/>
    <property type="match status" value="1"/>
</dbReference>
<dbReference type="GO" id="GO:0016491">
    <property type="term" value="F:oxidoreductase activity"/>
    <property type="evidence" value="ECO:0007669"/>
    <property type="project" value="UniProtKB-KW"/>
</dbReference>
<reference evidence="7 8" key="1">
    <citation type="submission" date="2016-07" db="EMBL/GenBank/DDBJ databases">
        <title>Pervasive Adenine N6-methylation of Active Genes in Fungi.</title>
        <authorList>
            <consortium name="DOE Joint Genome Institute"/>
            <person name="Mondo S.J."/>
            <person name="Dannebaum R.O."/>
            <person name="Kuo R.C."/>
            <person name="Labutti K."/>
            <person name="Haridas S."/>
            <person name="Kuo A."/>
            <person name="Salamov A."/>
            <person name="Ahrendt S.R."/>
            <person name="Lipzen A."/>
            <person name="Sullivan W."/>
            <person name="Andreopoulos W.B."/>
            <person name="Clum A."/>
            <person name="Lindquist E."/>
            <person name="Daum C."/>
            <person name="Ramamoorthy G.K."/>
            <person name="Gryganskyi A."/>
            <person name="Culley D."/>
            <person name="Magnuson J.K."/>
            <person name="James T.Y."/>
            <person name="O'Malley M.A."/>
            <person name="Stajich J.E."/>
            <person name="Spatafora J.W."/>
            <person name="Visel A."/>
            <person name="Grigoriev I.V."/>
        </authorList>
    </citation>
    <scope>NUCLEOTIDE SEQUENCE [LARGE SCALE GENOMIC DNA]</scope>
    <source>
        <strain evidence="7 8">62-1032</strain>
    </source>
</reference>
<keyword evidence="3 5" id="KW-0560">Oxidoreductase</keyword>
<dbReference type="Gene3D" id="2.60.120.330">
    <property type="entry name" value="B-lactam Antibiotic, Isopenicillin N Synthase, Chain"/>
    <property type="match status" value="1"/>
</dbReference>
<dbReference type="STRING" id="106004.A0A1Y2FZK0"/>
<dbReference type="InterPro" id="IPR005123">
    <property type="entry name" value="Oxoglu/Fe-dep_dioxygenase_dom"/>
</dbReference>
<dbReference type="GO" id="GO:0046872">
    <property type="term" value="F:metal ion binding"/>
    <property type="evidence" value="ECO:0007669"/>
    <property type="project" value="UniProtKB-KW"/>
</dbReference>
<dbReference type="Proteomes" id="UP000193467">
    <property type="component" value="Unassembled WGS sequence"/>
</dbReference>
<keyword evidence="8" id="KW-1185">Reference proteome</keyword>
<comment type="caution">
    <text evidence="7">The sequence shown here is derived from an EMBL/GenBank/DDBJ whole genome shotgun (WGS) entry which is preliminary data.</text>
</comment>
<proteinExistence type="inferred from homology"/>
<keyword evidence="4 5" id="KW-0408">Iron</keyword>
<dbReference type="InterPro" id="IPR027443">
    <property type="entry name" value="IPNS-like_sf"/>
</dbReference>
<dbReference type="PROSITE" id="PS51471">
    <property type="entry name" value="FE2OG_OXY"/>
    <property type="match status" value="1"/>
</dbReference>
<evidence type="ECO:0000256" key="1">
    <source>
        <dbReference type="ARBA" id="ARBA00008056"/>
    </source>
</evidence>
<dbReference type="InterPro" id="IPR044861">
    <property type="entry name" value="IPNS-like_FE2OG_OXY"/>
</dbReference>
<evidence type="ECO:0000256" key="5">
    <source>
        <dbReference type="RuleBase" id="RU003682"/>
    </source>
</evidence>
<protein>
    <recommendedName>
        <fullName evidence="6">Fe2OG dioxygenase domain-containing protein</fullName>
    </recommendedName>
</protein>
<dbReference type="SUPFAM" id="SSF51197">
    <property type="entry name" value="Clavaminate synthase-like"/>
    <property type="match status" value="1"/>
</dbReference>
<gene>
    <name evidence="7" type="ORF">BCR35DRAFT_338204</name>
</gene>
<accession>A0A1Y2FZK0</accession>
<evidence type="ECO:0000256" key="3">
    <source>
        <dbReference type="ARBA" id="ARBA00023002"/>
    </source>
</evidence>
<evidence type="ECO:0000256" key="4">
    <source>
        <dbReference type="ARBA" id="ARBA00023004"/>
    </source>
</evidence>